<dbReference type="EMBL" id="ATMH01010104">
    <property type="protein sequence ID" value="EPY18115.1"/>
    <property type="molecule type" value="Genomic_DNA"/>
</dbReference>
<keyword evidence="1" id="KW-0812">Transmembrane</keyword>
<evidence type="ECO:0000313" key="2">
    <source>
        <dbReference type="EMBL" id="EPY18115.1"/>
    </source>
</evidence>
<accession>S9V5H4</accession>
<name>S9V5H4_9TRYP</name>
<feature type="transmembrane region" description="Helical" evidence="1">
    <location>
        <begin position="28"/>
        <end position="47"/>
    </location>
</feature>
<feature type="transmembrane region" description="Helical" evidence="1">
    <location>
        <begin position="53"/>
        <end position="79"/>
    </location>
</feature>
<dbReference type="Proteomes" id="UP000015354">
    <property type="component" value="Unassembled WGS sequence"/>
</dbReference>
<proteinExistence type="predicted"/>
<organism evidence="2 3">
    <name type="scientific">Strigomonas culicis</name>
    <dbReference type="NCBI Taxonomy" id="28005"/>
    <lineage>
        <taxon>Eukaryota</taxon>
        <taxon>Discoba</taxon>
        <taxon>Euglenozoa</taxon>
        <taxon>Kinetoplastea</taxon>
        <taxon>Metakinetoplastina</taxon>
        <taxon>Trypanosomatida</taxon>
        <taxon>Trypanosomatidae</taxon>
        <taxon>Strigomonadinae</taxon>
        <taxon>Strigomonas</taxon>
    </lineage>
</organism>
<protein>
    <submittedName>
        <fullName evidence="2">Uncharacterized protein</fullName>
    </submittedName>
</protein>
<evidence type="ECO:0000313" key="3">
    <source>
        <dbReference type="Proteomes" id="UP000015354"/>
    </source>
</evidence>
<gene>
    <name evidence="2" type="ORF">STCU_10182</name>
</gene>
<keyword evidence="3" id="KW-1185">Reference proteome</keyword>
<keyword evidence="1" id="KW-0472">Membrane</keyword>
<comment type="caution">
    <text evidence="2">The sequence shown here is derived from an EMBL/GenBank/DDBJ whole genome shotgun (WGS) entry which is preliminary data.</text>
</comment>
<dbReference type="AlphaFoldDB" id="S9V5H4"/>
<sequence length="92" mass="11232">MSFHSFYNDYLSRLLLLFRFCASTLEKCRVFFFSFVPFVILCIPYIAKEKIFFFWPVTFVSSSLYIFFLFFIIIFINIVSPSIRYAYHQLYH</sequence>
<reference evidence="2 3" key="1">
    <citation type="journal article" date="2013" name="PLoS ONE">
        <title>Predicting the Proteins of Angomonas deanei, Strigomonas culicis and Their Respective Endosymbionts Reveals New Aspects of the Trypanosomatidae Family.</title>
        <authorList>
            <person name="Motta M.C."/>
            <person name="Martins A.C."/>
            <person name="de Souza S.S."/>
            <person name="Catta-Preta C.M."/>
            <person name="Silva R."/>
            <person name="Klein C.C."/>
            <person name="de Almeida L.G."/>
            <person name="de Lima Cunha O."/>
            <person name="Ciapina L.P."/>
            <person name="Brocchi M."/>
            <person name="Colabardini A.C."/>
            <person name="de Araujo Lima B."/>
            <person name="Machado C.R."/>
            <person name="de Almeida Soares C.M."/>
            <person name="Probst C.M."/>
            <person name="de Menezes C.B."/>
            <person name="Thompson C.E."/>
            <person name="Bartholomeu D.C."/>
            <person name="Gradia D.F."/>
            <person name="Pavoni D.P."/>
            <person name="Grisard E.C."/>
            <person name="Fantinatti-Garboggini F."/>
            <person name="Marchini F.K."/>
            <person name="Rodrigues-Luiz G.F."/>
            <person name="Wagner G."/>
            <person name="Goldman G.H."/>
            <person name="Fietto J.L."/>
            <person name="Elias M.C."/>
            <person name="Goldman M.H."/>
            <person name="Sagot M.F."/>
            <person name="Pereira M."/>
            <person name="Stoco P.H."/>
            <person name="de Mendonca-Neto R.P."/>
            <person name="Teixeira S.M."/>
            <person name="Maciel T.E."/>
            <person name="de Oliveira Mendes T.A."/>
            <person name="Urmenyi T.P."/>
            <person name="de Souza W."/>
            <person name="Schenkman S."/>
            <person name="de Vasconcelos A.T."/>
        </authorList>
    </citation>
    <scope>NUCLEOTIDE SEQUENCE [LARGE SCALE GENOMIC DNA]</scope>
</reference>
<evidence type="ECO:0000256" key="1">
    <source>
        <dbReference type="SAM" id="Phobius"/>
    </source>
</evidence>
<keyword evidence="1" id="KW-1133">Transmembrane helix</keyword>